<gene>
    <name evidence="13" type="ORF">IMG5_067890</name>
</gene>
<dbReference type="GO" id="GO:0004363">
    <property type="term" value="F:glutathione synthase activity"/>
    <property type="evidence" value="ECO:0007669"/>
    <property type="project" value="UniProtKB-UniRule"/>
</dbReference>
<dbReference type="GO" id="GO:0000287">
    <property type="term" value="F:magnesium ion binding"/>
    <property type="evidence" value="ECO:0007669"/>
    <property type="project" value="UniProtKB-UniRule"/>
</dbReference>
<dbReference type="InParanoid" id="G0QPH0"/>
<dbReference type="Gene3D" id="1.10.1080.10">
    <property type="entry name" value="Glutathione Synthetase, Chain A, domain 3"/>
    <property type="match status" value="1"/>
</dbReference>
<keyword evidence="6 9" id="KW-0547">Nucleotide-binding</keyword>
<accession>G0QPH0</accession>
<dbReference type="NCBIfam" id="TIGR01986">
    <property type="entry name" value="glut_syn_euk"/>
    <property type="match status" value="1"/>
</dbReference>
<feature type="binding site" evidence="10">
    <location>
        <position position="138"/>
    </location>
    <ligand>
        <name>substrate</name>
    </ligand>
</feature>
<feature type="binding site" evidence="10">
    <location>
        <begin position="316"/>
        <end position="319"/>
    </location>
    <ligand>
        <name>ATP</name>
        <dbReference type="ChEBI" id="CHEBI:30616"/>
    </ligand>
</feature>
<feature type="binding site" evidence="10">
    <location>
        <position position="225"/>
    </location>
    <ligand>
        <name>ATP</name>
        <dbReference type="ChEBI" id="CHEBI:30616"/>
    </ligand>
</feature>
<dbReference type="InterPro" id="IPR014709">
    <property type="entry name" value="Glutathione_synthase_C_euk"/>
</dbReference>
<dbReference type="PANTHER" id="PTHR11130:SF0">
    <property type="entry name" value="GLUTATHIONE SYNTHETASE"/>
    <property type="match status" value="1"/>
</dbReference>
<evidence type="ECO:0000256" key="1">
    <source>
        <dbReference type="ARBA" id="ARBA00004965"/>
    </source>
</evidence>
<dbReference type="UniPathway" id="UPA00142">
    <property type="reaction ID" value="UER00210"/>
</dbReference>
<evidence type="ECO:0000256" key="11">
    <source>
        <dbReference type="PIRSR" id="PIRSR001558-2"/>
    </source>
</evidence>
<feature type="binding site" evidence="11">
    <location>
        <position position="63"/>
    </location>
    <ligand>
        <name>Mg(2+)</name>
        <dbReference type="ChEBI" id="CHEBI:18420"/>
    </ligand>
</feature>
<feature type="binding site" evidence="10">
    <location>
        <position position="61"/>
    </location>
    <ligand>
        <name>ATP</name>
        <dbReference type="ChEBI" id="CHEBI:30616"/>
    </ligand>
</feature>
<comment type="catalytic activity">
    <reaction evidence="9">
        <text>gamma-L-glutamyl-L-cysteine + glycine + ATP = glutathione + ADP + phosphate + H(+)</text>
        <dbReference type="Rhea" id="RHEA:13557"/>
        <dbReference type="ChEBI" id="CHEBI:15378"/>
        <dbReference type="ChEBI" id="CHEBI:30616"/>
        <dbReference type="ChEBI" id="CHEBI:43474"/>
        <dbReference type="ChEBI" id="CHEBI:57305"/>
        <dbReference type="ChEBI" id="CHEBI:57925"/>
        <dbReference type="ChEBI" id="CHEBI:58173"/>
        <dbReference type="ChEBI" id="CHEBI:456216"/>
        <dbReference type="EC" id="6.3.2.3"/>
    </reaction>
</comment>
<feature type="binding site" evidence="10">
    <location>
        <position position="369"/>
    </location>
    <ligand>
        <name>ATP</name>
        <dbReference type="ChEBI" id="CHEBI:30616"/>
    </ligand>
</feature>
<dbReference type="PANTHER" id="PTHR11130">
    <property type="entry name" value="GLUTATHIONE SYNTHETASE"/>
    <property type="match status" value="1"/>
</dbReference>
<feature type="binding site" evidence="11">
    <location>
        <position position="287"/>
    </location>
    <ligand>
        <name>Mg(2+)</name>
        <dbReference type="ChEBI" id="CHEBI:18420"/>
    </ligand>
</feature>
<evidence type="ECO:0000313" key="14">
    <source>
        <dbReference type="Proteomes" id="UP000008983"/>
    </source>
</evidence>
<dbReference type="EMBL" id="GL983557">
    <property type="protein sequence ID" value="EGR32884.1"/>
    <property type="molecule type" value="Genomic_DNA"/>
</dbReference>
<dbReference type="InterPro" id="IPR014042">
    <property type="entry name" value="Glutathione_synthase_a-hlx"/>
</dbReference>
<dbReference type="InterPro" id="IPR016185">
    <property type="entry name" value="PreATP-grasp_dom_sf"/>
</dbReference>
<keyword evidence="8 9" id="KW-0460">Magnesium</keyword>
<dbReference type="InterPro" id="IPR014049">
    <property type="entry name" value="Glutathione_synthase_N_euk"/>
</dbReference>
<keyword evidence="3 9" id="KW-0436">Ligase</keyword>
<dbReference type="Pfam" id="PF03199">
    <property type="entry name" value="GSH_synthase"/>
    <property type="match status" value="1"/>
</dbReference>
<evidence type="ECO:0000256" key="2">
    <source>
        <dbReference type="ARBA" id="ARBA00010385"/>
    </source>
</evidence>
<protein>
    <recommendedName>
        <fullName evidence="9">Glutathione synthetase</fullName>
        <shortName evidence="9">GSH-S</shortName>
        <ecNumber evidence="9">6.3.2.3</ecNumber>
    </recommendedName>
</protein>
<dbReference type="AlphaFoldDB" id="G0QPH0"/>
<dbReference type="OMA" id="DWQINHG"/>
<evidence type="ECO:0000256" key="5">
    <source>
        <dbReference type="ARBA" id="ARBA00022723"/>
    </source>
</evidence>
<evidence type="ECO:0000256" key="7">
    <source>
        <dbReference type="ARBA" id="ARBA00022840"/>
    </source>
</evidence>
<dbReference type="Pfam" id="PF03917">
    <property type="entry name" value="GSH_synth_ATP"/>
    <property type="match status" value="1"/>
</dbReference>
<feature type="binding site" evidence="10">
    <location>
        <position position="294"/>
    </location>
    <ligand>
        <name>ATP</name>
        <dbReference type="ChEBI" id="CHEBI:30616"/>
    </ligand>
</feature>
<name>G0QPH0_ICHMU</name>
<dbReference type="PIRSF" id="PIRSF001558">
    <property type="entry name" value="GSHase"/>
    <property type="match status" value="1"/>
</dbReference>
<evidence type="ECO:0000259" key="12">
    <source>
        <dbReference type="Pfam" id="PF03199"/>
    </source>
</evidence>
<feature type="binding site" evidence="11">
    <location>
        <position position="61"/>
    </location>
    <ligand>
        <name>Mg(2+)</name>
        <dbReference type="ChEBI" id="CHEBI:18420"/>
    </ligand>
</feature>
<dbReference type="Gene3D" id="3.40.50.1760">
    <property type="entry name" value="Glutathione synthase, substrate-binding domain superfamily, eukaryotic"/>
    <property type="match status" value="1"/>
</dbReference>
<comment type="cofactor">
    <cofactor evidence="9 11">
        <name>Mg(2+)</name>
        <dbReference type="ChEBI" id="CHEBI:18420"/>
    </cofactor>
    <text evidence="9 11">Binds 1 Mg(2+) ion per subunit.</text>
</comment>
<dbReference type="GeneID" id="14909054"/>
<feature type="binding site" evidence="10">
    <location>
        <position position="342"/>
    </location>
    <ligand>
        <name>ATP</name>
        <dbReference type="ChEBI" id="CHEBI:30616"/>
    </ligand>
</feature>
<dbReference type="SUPFAM" id="SSF52440">
    <property type="entry name" value="PreATP-grasp domain"/>
    <property type="match status" value="1"/>
</dbReference>
<evidence type="ECO:0000256" key="9">
    <source>
        <dbReference type="PIRNR" id="PIRNR001558"/>
    </source>
</evidence>
<comment type="pathway">
    <text evidence="1 9">Sulfur metabolism; glutathione biosynthesis; glutathione from L-cysteine and L-glutamate: step 2/2.</text>
</comment>
<dbReference type="Proteomes" id="UP000008983">
    <property type="component" value="Unassembled WGS sequence"/>
</dbReference>
<evidence type="ECO:0000256" key="4">
    <source>
        <dbReference type="ARBA" id="ARBA00022684"/>
    </source>
</evidence>
<evidence type="ECO:0000256" key="3">
    <source>
        <dbReference type="ARBA" id="ARBA00022598"/>
    </source>
</evidence>
<dbReference type="SUPFAM" id="SSF56059">
    <property type="entry name" value="Glutathione synthetase ATP-binding domain-like"/>
    <property type="match status" value="1"/>
</dbReference>
<proteinExistence type="inferred from homology"/>
<dbReference type="InterPro" id="IPR005615">
    <property type="entry name" value="Glutathione_synthase"/>
</dbReference>
<evidence type="ECO:0000313" key="13">
    <source>
        <dbReference type="EMBL" id="EGR32884.1"/>
    </source>
</evidence>
<dbReference type="OrthoDB" id="2020073at2759"/>
<dbReference type="EC" id="6.3.2.3" evidence="9"/>
<feature type="binding site" evidence="10">
    <location>
        <position position="375"/>
    </location>
    <ligand>
        <name>ATP</name>
        <dbReference type="ChEBI" id="CHEBI:30616"/>
    </ligand>
</feature>
<dbReference type="Gene3D" id="3.30.470.20">
    <property type="entry name" value="ATP-grasp fold, B domain"/>
    <property type="match status" value="1"/>
</dbReference>
<organism evidence="13 14">
    <name type="scientific">Ichthyophthirius multifiliis</name>
    <name type="common">White spot disease agent</name>
    <name type="synonym">Ich</name>
    <dbReference type="NCBI Taxonomy" id="5932"/>
    <lineage>
        <taxon>Eukaryota</taxon>
        <taxon>Sar</taxon>
        <taxon>Alveolata</taxon>
        <taxon>Ciliophora</taxon>
        <taxon>Intramacronucleata</taxon>
        <taxon>Oligohymenophorea</taxon>
        <taxon>Hymenostomatida</taxon>
        <taxon>Ophryoglenina</taxon>
        <taxon>Ichthyophthirius</taxon>
    </lineage>
</organism>
<feature type="binding site" evidence="10">
    <location>
        <position position="367"/>
    </location>
    <ligand>
        <name>substrate</name>
    </ligand>
</feature>
<comment type="similarity">
    <text evidence="2 9">Belongs to the eukaryotic GSH synthase family.</text>
</comment>
<feature type="binding site" evidence="10">
    <location>
        <begin position="283"/>
        <end position="292"/>
    </location>
    <ligand>
        <name>ATP</name>
        <dbReference type="ChEBI" id="CHEBI:30616"/>
    </ligand>
</feature>
<dbReference type="eggNOG" id="KOG0021">
    <property type="taxonomic scope" value="Eukaryota"/>
</dbReference>
<dbReference type="FunFam" id="3.30.1490.50:FF:000002">
    <property type="entry name" value="Glutathione synthetase"/>
    <property type="match status" value="1"/>
</dbReference>
<evidence type="ECO:0000256" key="6">
    <source>
        <dbReference type="ARBA" id="ARBA00022741"/>
    </source>
</evidence>
<dbReference type="InterPro" id="IPR037013">
    <property type="entry name" value="GSH-S_sub-bd_sf"/>
</dbReference>
<keyword evidence="7 9" id="KW-0067">ATP-binding</keyword>
<keyword evidence="14" id="KW-1185">Reference proteome</keyword>
<dbReference type="RefSeq" id="XP_004036870.1">
    <property type="nucleotide sequence ID" value="XM_004036822.1"/>
</dbReference>
<keyword evidence="5 9" id="KW-0479">Metal-binding</keyword>
<keyword evidence="4 9" id="KW-0317">Glutathione biosynthesis</keyword>
<dbReference type="Gene3D" id="3.30.1490.80">
    <property type="match status" value="1"/>
</dbReference>
<reference evidence="13 14" key="1">
    <citation type="submission" date="2011-07" db="EMBL/GenBank/DDBJ databases">
        <authorList>
            <person name="Coyne R."/>
            <person name="Brami D."/>
            <person name="Johnson J."/>
            <person name="Hostetler J."/>
            <person name="Hannick L."/>
            <person name="Clark T."/>
            <person name="Cassidy-Hanley D."/>
            <person name="Inman J."/>
        </authorList>
    </citation>
    <scope>NUCLEOTIDE SEQUENCE [LARGE SCALE GENOMIC DNA]</scope>
    <source>
        <strain evidence="13 14">G5</strain>
    </source>
</reference>
<feature type="binding site" evidence="10">
    <location>
        <position position="45"/>
    </location>
    <ligand>
        <name>substrate</name>
    </ligand>
</feature>
<sequence length="392" mass="46288">MANDYNWIKDVFQNMNDDFLNRFLKIAEKADKCPKIQKIQMAFLRNDVMFSAEKQKWLQIEFNLIAVSFTFIAEQVQQLQKGLKNSYFKYFFQEYQILDKSTKYMVVEALFQAFQLYNNPKSQILIVVSEFEGNIYDQRYLEYQLAKKYGILAKRRTFQELIKQVHVDDELRLFVENDEIAIVYFRTGYTPEQYPSEEAWEIREKIELTKAIKCPSINLKLINFKKIQEVLQKEGVLGKFLQEEKDQEAIKENFAEILDFENEEEQQNLIIETKKHPEKYVLKPQREGGDNNIYGEKISTFLEKITVQERKNYILMEKIVPQPHICLMVRNREIEAQACVAELGIMSYFIFEGNNIIQSKQGGYLVRSKKYFDDEGGVNAGHSVIDGVMFKI</sequence>
<dbReference type="InterPro" id="IPR004887">
    <property type="entry name" value="GSH_synth_subst-bd"/>
</dbReference>
<feature type="domain" description="Glutathione synthase substrate-binding" evidence="12">
    <location>
        <begin position="123"/>
        <end position="221"/>
    </location>
</feature>
<dbReference type="Gene3D" id="3.30.1490.50">
    <property type="match status" value="1"/>
</dbReference>
<dbReference type="GO" id="GO:0005524">
    <property type="term" value="F:ATP binding"/>
    <property type="evidence" value="ECO:0007669"/>
    <property type="project" value="UniProtKB-UniRule"/>
</dbReference>
<dbReference type="GO" id="GO:0005829">
    <property type="term" value="C:cytosol"/>
    <property type="evidence" value="ECO:0007669"/>
    <property type="project" value="TreeGrafter"/>
</dbReference>
<dbReference type="GO" id="GO:0043295">
    <property type="term" value="F:glutathione binding"/>
    <property type="evidence" value="ECO:0007669"/>
    <property type="project" value="UniProtKB-UniRule"/>
</dbReference>
<dbReference type="STRING" id="857967.G0QPH0"/>
<evidence type="ECO:0000256" key="8">
    <source>
        <dbReference type="ARBA" id="ARBA00022842"/>
    </source>
</evidence>
<evidence type="ECO:0000256" key="10">
    <source>
        <dbReference type="PIRSR" id="PIRSR001558-1"/>
    </source>
</evidence>